<dbReference type="PROSITE" id="PS50097">
    <property type="entry name" value="BTB"/>
    <property type="match status" value="1"/>
</dbReference>
<dbReference type="InterPro" id="IPR011333">
    <property type="entry name" value="SKP1/BTB/POZ_sf"/>
</dbReference>
<dbReference type="SUPFAM" id="SSF54695">
    <property type="entry name" value="POZ domain"/>
    <property type="match status" value="1"/>
</dbReference>
<sequence length="173" mass="20647">MTRNLKFLPPIKLDNRPRSFSSASLAISSSAITFGLTPFVFEYDDPILKLFNNPDNYDVEFIVDNRSILACKCHLKKESEYYSRMFSGDWKDANKVIIRNYSYKAYSLYLRMLHEEFYGFHIYQSNIAELIDLAHCYNDERLMKHCREFIQKELTQRTLFTYLPLIDKYELDE</sequence>
<keyword evidence="2" id="KW-1185">Reference proteome</keyword>
<dbReference type="InParanoid" id="A0A6P6YAS2"/>
<dbReference type="PANTHER" id="PTHR24410:SF23">
    <property type="entry name" value="BTB DOMAIN-CONTAINING PROTEIN-RELATED"/>
    <property type="match status" value="1"/>
</dbReference>
<protein>
    <submittedName>
        <fullName evidence="3">RCC1 and BTB domain-containing protein 2-like</fullName>
    </submittedName>
</protein>
<reference evidence="3" key="1">
    <citation type="submission" date="2025-08" db="UniProtKB">
        <authorList>
            <consortium name="RefSeq"/>
        </authorList>
    </citation>
    <scope>IDENTIFICATION</scope>
    <source>
        <strain evidence="3">Airmid</strain>
    </source>
</reference>
<feature type="non-terminal residue" evidence="3">
    <location>
        <position position="173"/>
    </location>
</feature>
<dbReference type="InterPro" id="IPR000210">
    <property type="entry name" value="BTB/POZ_dom"/>
</dbReference>
<dbReference type="AlphaFoldDB" id="A0A6P6YAS2"/>
<dbReference type="OrthoDB" id="6359943at2759"/>
<accession>A0A6P6YAS2</accession>
<organism evidence="2 3">
    <name type="scientific">Dermatophagoides pteronyssinus</name>
    <name type="common">European house dust mite</name>
    <dbReference type="NCBI Taxonomy" id="6956"/>
    <lineage>
        <taxon>Eukaryota</taxon>
        <taxon>Metazoa</taxon>
        <taxon>Ecdysozoa</taxon>
        <taxon>Arthropoda</taxon>
        <taxon>Chelicerata</taxon>
        <taxon>Arachnida</taxon>
        <taxon>Acari</taxon>
        <taxon>Acariformes</taxon>
        <taxon>Sarcoptiformes</taxon>
        <taxon>Astigmata</taxon>
        <taxon>Psoroptidia</taxon>
        <taxon>Analgoidea</taxon>
        <taxon>Pyroglyphidae</taxon>
        <taxon>Dermatophagoidinae</taxon>
        <taxon>Dermatophagoides</taxon>
    </lineage>
</organism>
<feature type="domain" description="BTB" evidence="1">
    <location>
        <begin position="57"/>
        <end position="114"/>
    </location>
</feature>
<evidence type="ECO:0000313" key="3">
    <source>
        <dbReference type="RefSeq" id="XP_027201694.1"/>
    </source>
</evidence>
<dbReference type="KEGG" id="dpte:113795684"/>
<name>A0A6P6YAS2_DERPT</name>
<dbReference type="Gene3D" id="3.30.710.10">
    <property type="entry name" value="Potassium Channel Kv1.1, Chain A"/>
    <property type="match status" value="1"/>
</dbReference>
<dbReference type="InterPro" id="IPR051481">
    <property type="entry name" value="BTB-POZ/Galectin-3-binding"/>
</dbReference>
<dbReference type="Pfam" id="PF00651">
    <property type="entry name" value="BTB"/>
    <property type="match status" value="1"/>
</dbReference>
<dbReference type="PANTHER" id="PTHR24410">
    <property type="entry name" value="HL07962P-RELATED"/>
    <property type="match status" value="1"/>
</dbReference>
<proteinExistence type="predicted"/>
<dbReference type="SMART" id="SM00225">
    <property type="entry name" value="BTB"/>
    <property type="match status" value="1"/>
</dbReference>
<dbReference type="RefSeq" id="XP_027201694.1">
    <property type="nucleotide sequence ID" value="XM_027345893.1"/>
</dbReference>
<evidence type="ECO:0000313" key="2">
    <source>
        <dbReference type="Proteomes" id="UP000515146"/>
    </source>
</evidence>
<gene>
    <name evidence="3" type="primary">LOC113795684</name>
</gene>
<dbReference type="Proteomes" id="UP000515146">
    <property type="component" value="Unplaced"/>
</dbReference>
<evidence type="ECO:0000259" key="1">
    <source>
        <dbReference type="PROSITE" id="PS50097"/>
    </source>
</evidence>